<keyword evidence="4 6" id="KW-0472">Membrane</keyword>
<comment type="subcellular location">
    <subcellularLocation>
        <location evidence="1">Membrane</location>
        <topology evidence="1">Multi-pass membrane protein</topology>
    </subcellularLocation>
</comment>
<sequence length="466" mass="54628">MGEYSAVEDLGTEQNDSFMGIDAHNRFNDFMTILFFILMILAAGISGLFAPRQRLLHGFPQLIESGNTKRLQLNVTRITPANMYYKAYLMLNYFPSQKRVNINLDINVSYECYEKGNISWSNSKRFYRTWRFNEIEKPQNFLRLDIESARFTECEEMRYDVNYSKHDKTFSSALMIEQGNNAYYAFMSSVKLLFFLSITLINFWFDKKIPKITESSIAPQQRYTRYLLRIAIICIFPTNILTMLFLTSFSLLVDILAFNFLVASIALFSLYIIDDLQYQNSKIYKSYFRIKLFYVIIYFLVGSLQSLKVPYNIKINISVVYFFVHMFLIVWLIYIIIKVYIRVSGDEYYKVRIYSFVCIFTELIILSNGLGFLNKKYIASSAMPQMLINSVVVFYVNIMAFFHWPFDNARDREYTTDNMKDNMIEDFADDLMIKSNDSDPFAKQENLSDPSGESDSQLEATPAETK</sequence>
<keyword evidence="3 6" id="KW-1133">Transmembrane helix</keyword>
<dbReference type="InterPro" id="IPR040416">
    <property type="entry name" value="TMEM181"/>
</dbReference>
<dbReference type="PANTHER" id="PTHR31918:SF1">
    <property type="entry name" value="TRANSMEMBRANE PROTEIN 181"/>
    <property type="match status" value="1"/>
</dbReference>
<dbReference type="KEGG" id="tva:4773548"/>
<feature type="transmembrane region" description="Helical" evidence="6">
    <location>
        <begin position="226"/>
        <end position="249"/>
    </location>
</feature>
<dbReference type="VEuPathDB" id="TrichDB:TVAG_495610"/>
<proteinExistence type="predicted"/>
<evidence type="ECO:0000256" key="4">
    <source>
        <dbReference type="ARBA" id="ARBA00023136"/>
    </source>
</evidence>
<feature type="transmembrane region" description="Helical" evidence="6">
    <location>
        <begin position="353"/>
        <end position="374"/>
    </location>
</feature>
<feature type="compositionally biased region" description="Polar residues" evidence="5">
    <location>
        <begin position="445"/>
        <end position="459"/>
    </location>
</feature>
<feature type="transmembrane region" description="Helical" evidence="6">
    <location>
        <begin position="386"/>
        <end position="404"/>
    </location>
</feature>
<dbReference type="Pfam" id="PF06664">
    <property type="entry name" value="WLS-like_TM"/>
    <property type="match status" value="1"/>
</dbReference>
<evidence type="ECO:0000256" key="3">
    <source>
        <dbReference type="ARBA" id="ARBA00022989"/>
    </source>
</evidence>
<keyword evidence="9" id="KW-1185">Reference proteome</keyword>
<feature type="transmembrane region" description="Helical" evidence="6">
    <location>
        <begin position="293"/>
        <end position="313"/>
    </location>
</feature>
<protein>
    <recommendedName>
        <fullName evidence="7">Wntless-like transmembrane domain-containing protein</fullName>
    </recommendedName>
</protein>
<feature type="transmembrane region" description="Helical" evidence="6">
    <location>
        <begin position="182"/>
        <end position="205"/>
    </location>
</feature>
<evidence type="ECO:0000259" key="7">
    <source>
        <dbReference type="Pfam" id="PF06664"/>
    </source>
</evidence>
<organism evidence="8 9">
    <name type="scientific">Trichomonas vaginalis (strain ATCC PRA-98 / G3)</name>
    <dbReference type="NCBI Taxonomy" id="412133"/>
    <lineage>
        <taxon>Eukaryota</taxon>
        <taxon>Metamonada</taxon>
        <taxon>Parabasalia</taxon>
        <taxon>Trichomonadida</taxon>
        <taxon>Trichomonadidae</taxon>
        <taxon>Trichomonas</taxon>
    </lineage>
</organism>
<evidence type="ECO:0000256" key="5">
    <source>
        <dbReference type="SAM" id="MobiDB-lite"/>
    </source>
</evidence>
<dbReference type="Proteomes" id="UP000001542">
    <property type="component" value="Unassembled WGS sequence"/>
</dbReference>
<evidence type="ECO:0000313" key="8">
    <source>
        <dbReference type="EMBL" id="EAY15545.1"/>
    </source>
</evidence>
<name>A2DVK3_TRIV3</name>
<reference evidence="8" key="1">
    <citation type="submission" date="2006-10" db="EMBL/GenBank/DDBJ databases">
        <authorList>
            <person name="Amadeo P."/>
            <person name="Zhao Q."/>
            <person name="Wortman J."/>
            <person name="Fraser-Liggett C."/>
            <person name="Carlton J."/>
        </authorList>
    </citation>
    <scope>NUCLEOTIDE SEQUENCE</scope>
    <source>
        <strain evidence="8">G3</strain>
    </source>
</reference>
<dbReference type="InterPro" id="IPR047843">
    <property type="entry name" value="WLS-like_TM"/>
</dbReference>
<evidence type="ECO:0000256" key="6">
    <source>
        <dbReference type="SAM" id="Phobius"/>
    </source>
</evidence>
<evidence type="ECO:0000256" key="2">
    <source>
        <dbReference type="ARBA" id="ARBA00022692"/>
    </source>
</evidence>
<accession>A2DVK3</accession>
<dbReference type="AlphaFoldDB" id="A2DVK3"/>
<feature type="region of interest" description="Disordered" evidence="5">
    <location>
        <begin position="435"/>
        <end position="466"/>
    </location>
</feature>
<dbReference type="VEuPathDB" id="TrichDB:TVAGG3_0275680"/>
<reference evidence="8" key="2">
    <citation type="journal article" date="2007" name="Science">
        <title>Draft genome sequence of the sexually transmitted pathogen Trichomonas vaginalis.</title>
        <authorList>
            <person name="Carlton J.M."/>
            <person name="Hirt R.P."/>
            <person name="Silva J.C."/>
            <person name="Delcher A.L."/>
            <person name="Schatz M."/>
            <person name="Zhao Q."/>
            <person name="Wortman J.R."/>
            <person name="Bidwell S.L."/>
            <person name="Alsmark U.C.M."/>
            <person name="Besteiro S."/>
            <person name="Sicheritz-Ponten T."/>
            <person name="Noel C.J."/>
            <person name="Dacks J.B."/>
            <person name="Foster P.G."/>
            <person name="Simillion C."/>
            <person name="Van de Peer Y."/>
            <person name="Miranda-Saavedra D."/>
            <person name="Barton G.J."/>
            <person name="Westrop G.D."/>
            <person name="Mueller S."/>
            <person name="Dessi D."/>
            <person name="Fiori P.L."/>
            <person name="Ren Q."/>
            <person name="Paulsen I."/>
            <person name="Zhang H."/>
            <person name="Bastida-Corcuera F.D."/>
            <person name="Simoes-Barbosa A."/>
            <person name="Brown M.T."/>
            <person name="Hayes R.D."/>
            <person name="Mukherjee M."/>
            <person name="Okumura C.Y."/>
            <person name="Schneider R."/>
            <person name="Smith A.J."/>
            <person name="Vanacova S."/>
            <person name="Villalvazo M."/>
            <person name="Haas B.J."/>
            <person name="Pertea M."/>
            <person name="Feldblyum T.V."/>
            <person name="Utterback T.R."/>
            <person name="Shu C.L."/>
            <person name="Osoegawa K."/>
            <person name="de Jong P.J."/>
            <person name="Hrdy I."/>
            <person name="Horvathova L."/>
            <person name="Zubacova Z."/>
            <person name="Dolezal P."/>
            <person name="Malik S.B."/>
            <person name="Logsdon J.M. Jr."/>
            <person name="Henze K."/>
            <person name="Gupta A."/>
            <person name="Wang C.C."/>
            <person name="Dunne R.L."/>
            <person name="Upcroft J.A."/>
            <person name="Upcroft P."/>
            <person name="White O."/>
            <person name="Salzberg S.L."/>
            <person name="Tang P."/>
            <person name="Chiu C.-H."/>
            <person name="Lee Y.-S."/>
            <person name="Embley T.M."/>
            <person name="Coombs G.H."/>
            <person name="Mottram J.C."/>
            <person name="Tachezy J."/>
            <person name="Fraser-Liggett C.M."/>
            <person name="Johnson P.J."/>
        </authorList>
    </citation>
    <scope>NUCLEOTIDE SEQUENCE [LARGE SCALE GENOMIC DNA]</scope>
    <source>
        <strain evidence="8">G3</strain>
    </source>
</reference>
<dbReference type="EMBL" id="DS113254">
    <property type="protein sequence ID" value="EAY15545.1"/>
    <property type="molecule type" value="Genomic_DNA"/>
</dbReference>
<dbReference type="RefSeq" id="XP_001327768.1">
    <property type="nucleotide sequence ID" value="XM_001327733.1"/>
</dbReference>
<gene>
    <name evidence="8" type="ORF">TVAG_495610</name>
</gene>
<dbReference type="GO" id="GO:0015643">
    <property type="term" value="F:toxic substance binding"/>
    <property type="evidence" value="ECO:0007669"/>
    <property type="project" value="InterPro"/>
</dbReference>
<dbReference type="GO" id="GO:0016020">
    <property type="term" value="C:membrane"/>
    <property type="evidence" value="ECO:0007669"/>
    <property type="project" value="UniProtKB-SubCell"/>
</dbReference>
<feature type="transmembrane region" description="Helical" evidence="6">
    <location>
        <begin position="255"/>
        <end position="273"/>
    </location>
</feature>
<dbReference type="InParanoid" id="A2DVK3"/>
<feature type="transmembrane region" description="Helical" evidence="6">
    <location>
        <begin position="30"/>
        <end position="50"/>
    </location>
</feature>
<feature type="domain" description="Wntless-like transmembrane" evidence="7">
    <location>
        <begin position="181"/>
        <end position="406"/>
    </location>
</feature>
<dbReference type="PANTHER" id="PTHR31918">
    <property type="entry name" value="TRANSMEMBRANE PROTEIN 181"/>
    <property type="match status" value="1"/>
</dbReference>
<evidence type="ECO:0000256" key="1">
    <source>
        <dbReference type="ARBA" id="ARBA00004141"/>
    </source>
</evidence>
<keyword evidence="2 6" id="KW-0812">Transmembrane</keyword>
<evidence type="ECO:0000313" key="9">
    <source>
        <dbReference type="Proteomes" id="UP000001542"/>
    </source>
</evidence>
<feature type="transmembrane region" description="Helical" evidence="6">
    <location>
        <begin position="319"/>
        <end position="341"/>
    </location>
</feature>